<keyword evidence="5" id="KW-0233">DNA recombination</keyword>
<evidence type="ECO:0000256" key="5">
    <source>
        <dbReference type="ARBA" id="ARBA00023172"/>
    </source>
</evidence>
<feature type="region of interest" description="Disordered" evidence="6">
    <location>
        <begin position="343"/>
        <end position="374"/>
    </location>
</feature>
<evidence type="ECO:0000256" key="4">
    <source>
        <dbReference type="ARBA" id="ARBA00023125"/>
    </source>
</evidence>
<keyword evidence="4" id="KW-0238">DNA-binding</keyword>
<evidence type="ECO:0000256" key="1">
    <source>
        <dbReference type="ARBA" id="ARBA00002190"/>
    </source>
</evidence>
<dbReference type="InterPro" id="IPR001207">
    <property type="entry name" value="Transposase_mutator"/>
</dbReference>
<keyword evidence="3" id="KW-0815">Transposition</keyword>
<dbReference type="GO" id="GO:0003677">
    <property type="term" value="F:DNA binding"/>
    <property type="evidence" value="ECO:0007669"/>
    <property type="project" value="UniProtKB-KW"/>
</dbReference>
<accession>A0A4V6RZ91</accession>
<dbReference type="GeneID" id="82191663"/>
<reference evidence="7 8" key="1">
    <citation type="submission" date="2019-04" db="EMBL/GenBank/DDBJ databases">
        <title>Microbes associate with the intestines of laboratory mice.</title>
        <authorList>
            <person name="Navarre W."/>
            <person name="Wong E."/>
            <person name="Huang K.C."/>
            <person name="Tropini C."/>
            <person name="Ng K."/>
            <person name="Yu B."/>
        </authorList>
    </citation>
    <scope>NUCLEOTIDE SEQUENCE [LARGE SCALE GENOMIC DNA]</scope>
    <source>
        <strain evidence="7 8">NM80_B27</strain>
    </source>
</reference>
<dbReference type="AlphaFoldDB" id="A0A4V6RZ91"/>
<comment type="function">
    <text evidence="1">Required for the transposition of the insertion element.</text>
</comment>
<organism evidence="7 8">
    <name type="scientific">Adlercreutzia caecimuris</name>
    <dbReference type="NCBI Taxonomy" id="671266"/>
    <lineage>
        <taxon>Bacteria</taxon>
        <taxon>Bacillati</taxon>
        <taxon>Actinomycetota</taxon>
        <taxon>Coriobacteriia</taxon>
        <taxon>Eggerthellales</taxon>
        <taxon>Eggerthellaceae</taxon>
        <taxon>Adlercreutzia</taxon>
    </lineage>
</organism>
<dbReference type="InterPro" id="IPR048004">
    <property type="entry name" value="IS1249_transpos"/>
</dbReference>
<dbReference type="GO" id="GO:0004803">
    <property type="term" value="F:transposase activity"/>
    <property type="evidence" value="ECO:0007669"/>
    <property type="project" value="InterPro"/>
</dbReference>
<comment type="similarity">
    <text evidence="2">Belongs to the transposase mutator family.</text>
</comment>
<evidence type="ECO:0000256" key="2">
    <source>
        <dbReference type="ARBA" id="ARBA00010961"/>
    </source>
</evidence>
<evidence type="ECO:0000313" key="7">
    <source>
        <dbReference type="EMBL" id="THG38747.1"/>
    </source>
</evidence>
<dbReference type="RefSeq" id="WP_016308716.1">
    <property type="nucleotide sequence ID" value="NZ_CAJTBT010000002.1"/>
</dbReference>
<dbReference type="EMBL" id="SSTJ01000001">
    <property type="protein sequence ID" value="THG38747.1"/>
    <property type="molecule type" value="Genomic_DNA"/>
</dbReference>
<evidence type="ECO:0000313" key="8">
    <source>
        <dbReference type="Proteomes" id="UP000308978"/>
    </source>
</evidence>
<feature type="compositionally biased region" description="Basic and acidic residues" evidence="6">
    <location>
        <begin position="343"/>
        <end position="354"/>
    </location>
</feature>
<dbReference type="Proteomes" id="UP000308978">
    <property type="component" value="Unassembled WGS sequence"/>
</dbReference>
<comment type="caution">
    <text evidence="7">The sequence shown here is derived from an EMBL/GenBank/DDBJ whole genome shotgun (WGS) entry which is preliminary data.</text>
</comment>
<gene>
    <name evidence="7" type="ORF">E5986_00140</name>
</gene>
<dbReference type="GO" id="GO:0006313">
    <property type="term" value="P:DNA transposition"/>
    <property type="evidence" value="ECO:0007669"/>
    <property type="project" value="InterPro"/>
</dbReference>
<dbReference type="Pfam" id="PF00872">
    <property type="entry name" value="Transposase_mut"/>
    <property type="match status" value="1"/>
</dbReference>
<protein>
    <submittedName>
        <fullName evidence="7">IS1249 family transposase</fullName>
    </submittedName>
</protein>
<sequence length="374" mass="42378">MDNPKCGACGASMKRNGKTEAGAQRWRCKSCGASKTHRIDNSAKQLKAFLGWLMGKGSLKEQRCSKATFERRAQRFWSLWPLPDFAGEVHDVLFVDGIYISKRLVVLIACTKRHVVAWHLAESECSASWAALMAKVAPPTMVVTDGGSGFKKAAKAIWPDTSVQRCLVHVRRQVIRRTTMRPKLDCGRELLDLARALPKIKGADGAAKWLADYAEWCSKWERFLREFTLKDGRKQYVHERLRSARHSLNGLVRDRTLFTFAEMQESLGGVWDSTNNVIEGGVNAQIRLMLQHHRGLTTIRRAKAAFWWCYLHSEYKVGEAEMLKTMKTDEEVAGLFMLATNRSEHEDGAPDEHGTSLPEWSEMRMSGSKETGWF</sequence>
<proteinExistence type="inferred from homology"/>
<name>A0A4V6RZ91_9ACTN</name>
<evidence type="ECO:0000256" key="6">
    <source>
        <dbReference type="SAM" id="MobiDB-lite"/>
    </source>
</evidence>
<dbReference type="NCBIfam" id="NF033544">
    <property type="entry name" value="transpos_IS1249"/>
    <property type="match status" value="1"/>
</dbReference>
<evidence type="ECO:0000256" key="3">
    <source>
        <dbReference type="ARBA" id="ARBA00022578"/>
    </source>
</evidence>